<keyword evidence="5" id="KW-0574">Periplasm</keyword>
<dbReference type="SUPFAM" id="SSF53850">
    <property type="entry name" value="Periplasmic binding protein-like II"/>
    <property type="match status" value="1"/>
</dbReference>
<comment type="similarity">
    <text evidence="2">Belongs to the bacterial solute-binding protein 1 family.</text>
</comment>
<dbReference type="InterPro" id="IPR006061">
    <property type="entry name" value="SBP_1_CS"/>
</dbReference>
<dbReference type="PANTHER" id="PTHR30006:SF3">
    <property type="entry name" value="THIAMINE-BINDING PERIPLASMIC PROTEIN"/>
    <property type="match status" value="1"/>
</dbReference>
<evidence type="ECO:0000256" key="2">
    <source>
        <dbReference type="ARBA" id="ARBA00008520"/>
    </source>
</evidence>
<dbReference type="EMBL" id="CP035037">
    <property type="protein sequence ID" value="QAB16848.1"/>
    <property type="molecule type" value="Genomic_DNA"/>
</dbReference>
<sequence>MKNPTHSPSKRLSRPLAGAVLLSGIAVLLAACSSGASGGGGEGSPDALTTVGYGGAVDEASYEAIGAPFGEEFGVEVLPDSPLDYSKIKAQVDADNVSWDVVKVEPYWAIQNCGTYLEPIDTSRIENIDQLPEEAVLECGVPLDIFGFVMVYDHDVFSESAPTSWADFFDVEKYPGKRAIWNFPSGMALEAALLADGVPADELYPLDIDRALAKLDTIRDHLVFYDTGALQTEQIESGEVVMSIAWSARMVDALRNDAPFSAVWDDHFILYDTLSIVKGSQAADLAHDYLNFAVQTPQQERFAELMPYAPANLEAKPQLDEFAKLMDLNAPDVAQKAILIDQQWYADHFDELSGIWTKWSVG</sequence>
<evidence type="ECO:0000256" key="1">
    <source>
        <dbReference type="ARBA" id="ARBA00004418"/>
    </source>
</evidence>
<dbReference type="Pfam" id="PF13416">
    <property type="entry name" value="SBP_bac_8"/>
    <property type="match status" value="1"/>
</dbReference>
<keyword evidence="8" id="KW-1185">Reference proteome</keyword>
<dbReference type="CDD" id="cd13589">
    <property type="entry name" value="PBP2_polyamine_RpCGA009"/>
    <property type="match status" value="1"/>
</dbReference>
<protein>
    <submittedName>
        <fullName evidence="7">ABC transporter substrate-binding protein</fullName>
    </submittedName>
</protein>
<name>A0ABX5QCU6_9MICO</name>
<evidence type="ECO:0000313" key="7">
    <source>
        <dbReference type="EMBL" id="QAB16848.1"/>
    </source>
</evidence>
<evidence type="ECO:0000256" key="4">
    <source>
        <dbReference type="ARBA" id="ARBA00022729"/>
    </source>
</evidence>
<comment type="subcellular location">
    <subcellularLocation>
        <location evidence="1">Periplasm</location>
    </subcellularLocation>
</comment>
<keyword evidence="4 6" id="KW-0732">Signal</keyword>
<keyword evidence="3" id="KW-0813">Transport</keyword>
<dbReference type="Proteomes" id="UP000285768">
    <property type="component" value="Chromosome"/>
</dbReference>
<evidence type="ECO:0000256" key="6">
    <source>
        <dbReference type="SAM" id="SignalP"/>
    </source>
</evidence>
<feature type="chain" id="PRO_5047506049" evidence="6">
    <location>
        <begin position="37"/>
        <end position="362"/>
    </location>
</feature>
<dbReference type="Gene3D" id="3.40.190.10">
    <property type="entry name" value="Periplasmic binding protein-like II"/>
    <property type="match status" value="2"/>
</dbReference>
<dbReference type="InterPro" id="IPR006059">
    <property type="entry name" value="SBP"/>
</dbReference>
<feature type="signal peptide" evidence="6">
    <location>
        <begin position="1"/>
        <end position="36"/>
    </location>
</feature>
<dbReference type="PROSITE" id="PS51257">
    <property type="entry name" value="PROKAR_LIPOPROTEIN"/>
    <property type="match status" value="1"/>
</dbReference>
<evidence type="ECO:0000256" key="3">
    <source>
        <dbReference type="ARBA" id="ARBA00022448"/>
    </source>
</evidence>
<proteinExistence type="inferred from homology"/>
<dbReference type="PROSITE" id="PS01037">
    <property type="entry name" value="SBP_BACTERIAL_1"/>
    <property type="match status" value="1"/>
</dbReference>
<reference evidence="7 8" key="1">
    <citation type="submission" date="2019-01" db="EMBL/GenBank/DDBJ databases">
        <title>Leucobacter muris sp. nov. isolated from the nose of a laboratory mouse.</title>
        <authorList>
            <person name="Benga L."/>
            <person name="Sproeer C."/>
            <person name="Schumann P."/>
            <person name="Verbarg S."/>
            <person name="Bunk B."/>
            <person name="Engelhardt E."/>
            <person name="Benten P.M."/>
            <person name="Sager M."/>
        </authorList>
    </citation>
    <scope>NUCLEOTIDE SEQUENCE [LARGE SCALE GENOMIC DNA]</scope>
    <source>
        <strain evidence="7 8">DSM 101948</strain>
    </source>
</reference>
<dbReference type="RefSeq" id="WP_128386165.1">
    <property type="nucleotide sequence ID" value="NZ_CP035037.1"/>
</dbReference>
<dbReference type="PANTHER" id="PTHR30006">
    <property type="entry name" value="THIAMINE-BINDING PERIPLASMIC PROTEIN-RELATED"/>
    <property type="match status" value="1"/>
</dbReference>
<accession>A0ABX5QCU6</accession>
<evidence type="ECO:0000313" key="8">
    <source>
        <dbReference type="Proteomes" id="UP000285768"/>
    </source>
</evidence>
<organism evidence="7 8">
    <name type="scientific">Leucobacter muris</name>
    <dbReference type="NCBI Taxonomy" id="1935379"/>
    <lineage>
        <taxon>Bacteria</taxon>
        <taxon>Bacillati</taxon>
        <taxon>Actinomycetota</taxon>
        <taxon>Actinomycetes</taxon>
        <taxon>Micrococcales</taxon>
        <taxon>Microbacteriaceae</taxon>
        <taxon>Leucobacter</taxon>
    </lineage>
</organism>
<evidence type="ECO:0000256" key="5">
    <source>
        <dbReference type="ARBA" id="ARBA00022764"/>
    </source>
</evidence>
<gene>
    <name evidence="7" type="ORF">Leucomu_01870</name>
</gene>